<dbReference type="Proteomes" id="UP000475214">
    <property type="component" value="Unassembled WGS sequence"/>
</dbReference>
<dbReference type="EMBL" id="JAAGOA010000018">
    <property type="protein sequence ID" value="NEE02996.1"/>
    <property type="molecule type" value="Genomic_DNA"/>
</dbReference>
<evidence type="ECO:0000313" key="3">
    <source>
        <dbReference type="Proteomes" id="UP000475214"/>
    </source>
</evidence>
<comment type="caution">
    <text evidence="2">The sequence shown here is derived from an EMBL/GenBank/DDBJ whole genome shotgun (WGS) entry which is preliminary data.</text>
</comment>
<sequence length="119" mass="12812">MSNRGAELRELAHRLNDAGPEAVEDELSELARMAAAVGVEPALLAALCDRAAPAVVRQRAFARVAARVDARLDALTVRTSSDRQDSPEAGYIEPRPGVYPGGESQTRPTRNVVHRSPSR</sequence>
<organism evidence="2 3">
    <name type="scientific">Phytoactinopolyspora halotolerans</name>
    <dbReference type="NCBI Taxonomy" id="1981512"/>
    <lineage>
        <taxon>Bacteria</taxon>
        <taxon>Bacillati</taxon>
        <taxon>Actinomycetota</taxon>
        <taxon>Actinomycetes</taxon>
        <taxon>Jiangellales</taxon>
        <taxon>Jiangellaceae</taxon>
        <taxon>Phytoactinopolyspora</taxon>
    </lineage>
</organism>
<evidence type="ECO:0000256" key="1">
    <source>
        <dbReference type="SAM" id="MobiDB-lite"/>
    </source>
</evidence>
<accession>A0A6L9SCP4</accession>
<reference evidence="2 3" key="1">
    <citation type="submission" date="2020-02" db="EMBL/GenBank/DDBJ databases">
        <authorList>
            <person name="Li X.-J."/>
            <person name="Han X.-M."/>
        </authorList>
    </citation>
    <scope>NUCLEOTIDE SEQUENCE [LARGE SCALE GENOMIC DNA]</scope>
    <source>
        <strain evidence="2 3">CCTCC AB 2017055</strain>
    </source>
</reference>
<proteinExistence type="predicted"/>
<dbReference type="AlphaFoldDB" id="A0A6L9SCP4"/>
<name>A0A6L9SCP4_9ACTN</name>
<feature type="region of interest" description="Disordered" evidence="1">
    <location>
        <begin position="74"/>
        <end position="119"/>
    </location>
</feature>
<keyword evidence="3" id="KW-1185">Reference proteome</keyword>
<gene>
    <name evidence="2" type="ORF">G1H10_22795</name>
</gene>
<protein>
    <submittedName>
        <fullName evidence="2">Uncharacterized protein</fullName>
    </submittedName>
</protein>
<dbReference type="RefSeq" id="WP_163742046.1">
    <property type="nucleotide sequence ID" value="NZ_JAAGOA010000018.1"/>
</dbReference>
<evidence type="ECO:0000313" key="2">
    <source>
        <dbReference type="EMBL" id="NEE02996.1"/>
    </source>
</evidence>